<reference evidence="1 2" key="1">
    <citation type="submission" date="2010-02" db="EMBL/GenBank/DDBJ databases">
        <authorList>
            <person name="Weinstock G."/>
            <person name="Sodergren E."/>
            <person name="Clifton S."/>
            <person name="Fulton L."/>
            <person name="Fulton B."/>
            <person name="Courtney L."/>
            <person name="Fronick C."/>
            <person name="Harrison M."/>
            <person name="Strong C."/>
            <person name="Farmer C."/>
            <person name="Delahaunty K."/>
            <person name="Markovic C."/>
            <person name="Hall O."/>
            <person name="Minx P."/>
            <person name="Tomlinson C."/>
            <person name="Mitreva M."/>
            <person name="Nelson J."/>
            <person name="Hou S."/>
            <person name="Wollam A."/>
            <person name="Pepin K.H."/>
            <person name="Johnson M."/>
            <person name="Bhonagiri V."/>
            <person name="Zhang X."/>
            <person name="Suruliraj S."/>
            <person name="Warren W."/>
            <person name="Chinwalla A."/>
            <person name="Mardis E.R."/>
            <person name="Wilson R.K."/>
        </authorList>
    </citation>
    <scope>NUCLEOTIDE SEQUENCE [LARGE SCALE GENOMIC DNA]</scope>
    <source>
        <strain evidence="1 2">ATCC 29315</strain>
    </source>
</reference>
<dbReference type="AlphaFoldDB" id="D4DT18"/>
<evidence type="ECO:0000313" key="2">
    <source>
        <dbReference type="Proteomes" id="UP000005536"/>
    </source>
</evidence>
<accession>D4DT18</accession>
<organism evidence="1 2">
    <name type="scientific">Neisseria elongata subsp. glycolytica ATCC 29315</name>
    <dbReference type="NCBI Taxonomy" id="546263"/>
    <lineage>
        <taxon>Bacteria</taxon>
        <taxon>Pseudomonadati</taxon>
        <taxon>Pseudomonadota</taxon>
        <taxon>Betaproteobacteria</taxon>
        <taxon>Neisseriales</taxon>
        <taxon>Neisseriaceae</taxon>
        <taxon>Neisseria</taxon>
    </lineage>
</organism>
<evidence type="ECO:0000313" key="1">
    <source>
        <dbReference type="EMBL" id="EFE49019.1"/>
    </source>
</evidence>
<sequence>MRFLNLPCGKVKFFRKLFTKCAAGRGILTSAGFVFRRPIHVFGWGA</sequence>
<comment type="caution">
    <text evidence="1">The sequence shown here is derived from an EMBL/GenBank/DDBJ whole genome shotgun (WGS) entry which is preliminary data.</text>
</comment>
<dbReference type="EMBL" id="ADBF01000229">
    <property type="protein sequence ID" value="EFE49019.1"/>
    <property type="molecule type" value="Genomic_DNA"/>
</dbReference>
<gene>
    <name evidence="1" type="ORF">NEIELOOT_02216</name>
</gene>
<name>D4DT18_NEIEG</name>
<dbReference type="Proteomes" id="UP000005536">
    <property type="component" value="Unassembled WGS sequence"/>
</dbReference>
<proteinExistence type="predicted"/>
<protein>
    <submittedName>
        <fullName evidence="1">Uncharacterized protein</fullName>
    </submittedName>
</protein>